<dbReference type="EMBL" id="KQ242172">
    <property type="protein sequence ID" value="KNC80283.1"/>
    <property type="molecule type" value="Genomic_DNA"/>
</dbReference>
<feature type="domain" description="Rab-GAP TBC" evidence="2">
    <location>
        <begin position="200"/>
        <end position="411"/>
    </location>
</feature>
<dbReference type="GeneID" id="25907852"/>
<dbReference type="SMART" id="SM00164">
    <property type="entry name" value="TBC"/>
    <property type="match status" value="1"/>
</dbReference>
<feature type="compositionally biased region" description="Basic and acidic residues" evidence="1">
    <location>
        <begin position="107"/>
        <end position="117"/>
    </location>
</feature>
<dbReference type="Gene3D" id="1.10.10.750">
    <property type="entry name" value="Ypt/Rab-GAP domain of gyp1p, domain 1"/>
    <property type="match status" value="1"/>
</dbReference>
<dbReference type="PANTHER" id="PTHR47219">
    <property type="entry name" value="RAB GTPASE-ACTIVATING PROTEIN 1-LIKE"/>
    <property type="match status" value="1"/>
</dbReference>
<dbReference type="PROSITE" id="PS50086">
    <property type="entry name" value="TBC_RABGAP"/>
    <property type="match status" value="1"/>
</dbReference>
<dbReference type="Proteomes" id="UP000054560">
    <property type="component" value="Unassembled WGS sequence"/>
</dbReference>
<gene>
    <name evidence="3" type="ORF">SARC_07348</name>
</gene>
<dbReference type="AlphaFoldDB" id="A0A0L0FWF0"/>
<dbReference type="FunFam" id="1.10.8.270:FF:000008">
    <property type="entry name" value="Putative TBC1 domain family member 14"/>
    <property type="match status" value="1"/>
</dbReference>
<name>A0A0L0FWF0_9EUKA</name>
<feature type="region of interest" description="Disordered" evidence="1">
    <location>
        <begin position="86"/>
        <end position="117"/>
    </location>
</feature>
<dbReference type="Gene3D" id="1.10.8.270">
    <property type="entry name" value="putative rabgap domain of human tbc1 domain family member 14 like domains"/>
    <property type="match status" value="1"/>
</dbReference>
<evidence type="ECO:0000256" key="1">
    <source>
        <dbReference type="SAM" id="MobiDB-lite"/>
    </source>
</evidence>
<protein>
    <recommendedName>
        <fullName evidence="2">Rab-GAP TBC domain-containing protein</fullName>
    </recommendedName>
</protein>
<dbReference type="SUPFAM" id="SSF47923">
    <property type="entry name" value="Ypt/Rab-GAP domain of gyp1p"/>
    <property type="match status" value="2"/>
</dbReference>
<dbReference type="InterPro" id="IPR050302">
    <property type="entry name" value="Rab_GAP_TBC_domain"/>
</dbReference>
<dbReference type="PANTHER" id="PTHR47219:SF15">
    <property type="entry name" value="TBC1 DOMAIN FAMILY MEMBER 12 ISOFORM X1"/>
    <property type="match status" value="1"/>
</dbReference>
<dbReference type="OrthoDB" id="294251at2759"/>
<dbReference type="eggNOG" id="KOG2223">
    <property type="taxonomic scope" value="Eukaryota"/>
</dbReference>
<dbReference type="Pfam" id="PF00566">
    <property type="entry name" value="RabGAP-TBC"/>
    <property type="match status" value="1"/>
</dbReference>
<keyword evidence="4" id="KW-1185">Reference proteome</keyword>
<dbReference type="GO" id="GO:0005096">
    <property type="term" value="F:GTPase activator activity"/>
    <property type="evidence" value="ECO:0007669"/>
    <property type="project" value="TreeGrafter"/>
</dbReference>
<proteinExistence type="predicted"/>
<organism evidence="3 4">
    <name type="scientific">Sphaeroforma arctica JP610</name>
    <dbReference type="NCBI Taxonomy" id="667725"/>
    <lineage>
        <taxon>Eukaryota</taxon>
        <taxon>Ichthyosporea</taxon>
        <taxon>Ichthyophonida</taxon>
        <taxon>Sphaeroforma</taxon>
    </lineage>
</organism>
<evidence type="ECO:0000313" key="4">
    <source>
        <dbReference type="Proteomes" id="UP000054560"/>
    </source>
</evidence>
<sequence length="480" mass="54096">MLLRVVVSRTAEVQTETFQLAGDKTASLASHSEEINVFVNDAFDDPATRRKSSLHGRSVSVSNLSAASQGNGLPHTASDLAPLTKSMSTVTSPKGHMLAPLKSAATDTKRVQSSDSTGRKVFQENGLDNFIDSFKKISGGFNSTWSKITQGHSKTPEAMRVMREKRNEDQTAQVKKWDTLLPHLDAKKGERYVVEMVYMGVPGSARERIWKKGLGNYLQVTPVLYEAFQSHAQERVTALKEAQLSDEEGVKPTVRAIGNEASLKQIHLDLNRTFPLLEFFRTGGPYHGSLRRLLETYVCYRPDVGYVQGMSFLACMLLLNMDEADAFVCFTNLLNRPLLSAFYQMEPAKSQPYIDAFAYTFRNHLPRLYQHMRSLHVSHHMFIHEWLLTCFSKSCPLDTATRVWDGFTIYGDVFLIRTAVGIMSLYSKQLLTYEFDEVALFMTKLPQDMDPDALIHHIRRVNLTPTRLAALLAMFQVPAK</sequence>
<reference evidence="3 4" key="1">
    <citation type="submission" date="2011-02" db="EMBL/GenBank/DDBJ databases">
        <title>The Genome Sequence of Sphaeroforma arctica JP610.</title>
        <authorList>
            <consortium name="The Broad Institute Genome Sequencing Platform"/>
            <person name="Russ C."/>
            <person name="Cuomo C."/>
            <person name="Young S.K."/>
            <person name="Zeng Q."/>
            <person name="Gargeya S."/>
            <person name="Alvarado L."/>
            <person name="Berlin A."/>
            <person name="Chapman S.B."/>
            <person name="Chen Z."/>
            <person name="Freedman E."/>
            <person name="Gellesch M."/>
            <person name="Goldberg J."/>
            <person name="Griggs A."/>
            <person name="Gujja S."/>
            <person name="Heilman E."/>
            <person name="Heiman D."/>
            <person name="Howarth C."/>
            <person name="Mehta T."/>
            <person name="Neiman D."/>
            <person name="Pearson M."/>
            <person name="Roberts A."/>
            <person name="Saif S."/>
            <person name="Shea T."/>
            <person name="Shenoy N."/>
            <person name="Sisk P."/>
            <person name="Stolte C."/>
            <person name="Sykes S."/>
            <person name="White J."/>
            <person name="Yandava C."/>
            <person name="Burger G."/>
            <person name="Gray M.W."/>
            <person name="Holland P.W.H."/>
            <person name="King N."/>
            <person name="Lang F.B.F."/>
            <person name="Roger A.J."/>
            <person name="Ruiz-Trillo I."/>
            <person name="Haas B."/>
            <person name="Nusbaum C."/>
            <person name="Birren B."/>
        </authorList>
    </citation>
    <scope>NUCLEOTIDE SEQUENCE [LARGE SCALE GENOMIC DNA]</scope>
    <source>
        <strain evidence="3 4">JP610</strain>
    </source>
</reference>
<accession>A0A0L0FWF0</accession>
<dbReference type="GO" id="GO:0031267">
    <property type="term" value="F:small GTPase binding"/>
    <property type="evidence" value="ECO:0007669"/>
    <property type="project" value="TreeGrafter"/>
</dbReference>
<dbReference type="STRING" id="667725.A0A0L0FWF0"/>
<dbReference type="InterPro" id="IPR000195">
    <property type="entry name" value="Rab-GAP-TBC_dom"/>
</dbReference>
<dbReference type="InterPro" id="IPR035969">
    <property type="entry name" value="Rab-GAP_TBC_sf"/>
</dbReference>
<evidence type="ECO:0000259" key="2">
    <source>
        <dbReference type="PROSITE" id="PS50086"/>
    </source>
</evidence>
<evidence type="ECO:0000313" key="3">
    <source>
        <dbReference type="EMBL" id="KNC80283.1"/>
    </source>
</evidence>
<dbReference type="Gene3D" id="1.10.472.80">
    <property type="entry name" value="Ypt/Rab-GAP domain of gyp1p, domain 3"/>
    <property type="match status" value="1"/>
</dbReference>
<dbReference type="RefSeq" id="XP_014154185.1">
    <property type="nucleotide sequence ID" value="XM_014298710.1"/>
</dbReference>